<dbReference type="EMBL" id="CP017637">
    <property type="protein sequence ID" value="APG10206.1"/>
    <property type="molecule type" value="Genomic_DNA"/>
</dbReference>
<accession>A0A1L3FA67</accession>
<dbReference type="RefSeq" id="WP_071911570.1">
    <property type="nucleotide sequence ID" value="NZ_CP017637.1"/>
</dbReference>
<proteinExistence type="predicted"/>
<evidence type="ECO:0000313" key="2">
    <source>
        <dbReference type="Proteomes" id="UP000181962"/>
    </source>
</evidence>
<organism evidence="1 2">
    <name type="scientific">Bradyrhizobium japonicum</name>
    <dbReference type="NCBI Taxonomy" id="375"/>
    <lineage>
        <taxon>Bacteria</taxon>
        <taxon>Pseudomonadati</taxon>
        <taxon>Pseudomonadota</taxon>
        <taxon>Alphaproteobacteria</taxon>
        <taxon>Hyphomicrobiales</taxon>
        <taxon>Nitrobacteraceae</taxon>
        <taxon>Bradyrhizobium</taxon>
    </lineage>
</organism>
<evidence type="ECO:0000313" key="1">
    <source>
        <dbReference type="EMBL" id="APG10206.1"/>
    </source>
</evidence>
<gene>
    <name evidence="1" type="ORF">BKD09_17915</name>
</gene>
<dbReference type="AlphaFoldDB" id="A0A1L3FA67"/>
<protein>
    <submittedName>
        <fullName evidence="1">Uncharacterized protein</fullName>
    </submittedName>
</protein>
<sequence>MAEANGWLRAFDAPIVLPSGTWLITLRDAIPHLSETVPKREHKHPRILLAATELTDAAEGRALIMHVRIAITGRAKKQPTIRSQRLTT</sequence>
<name>A0A1L3FA67_BRAJP</name>
<dbReference type="Proteomes" id="UP000181962">
    <property type="component" value="Chromosome"/>
</dbReference>
<reference evidence="1 2" key="1">
    <citation type="submission" date="2016-11" db="EMBL/GenBank/DDBJ databases">
        <title>Complete Genome Sequence of Bradyrhizobium sp. strain J5, an isolated from soybean nodule in Hokkaido.</title>
        <authorList>
            <person name="Kanehara K."/>
        </authorList>
    </citation>
    <scope>NUCLEOTIDE SEQUENCE [LARGE SCALE GENOMIC DNA]</scope>
    <source>
        <strain evidence="1 2">J5</strain>
    </source>
</reference>